<proteinExistence type="predicted"/>
<feature type="signal peptide" evidence="1">
    <location>
        <begin position="1"/>
        <end position="33"/>
    </location>
</feature>
<dbReference type="InterPro" id="IPR037107">
    <property type="entry name" value="Put_OMP_sf"/>
</dbReference>
<evidence type="ECO:0000313" key="2">
    <source>
        <dbReference type="EMBL" id="MBT0666576.1"/>
    </source>
</evidence>
<evidence type="ECO:0000313" key="3">
    <source>
        <dbReference type="Proteomes" id="UP000811899"/>
    </source>
</evidence>
<sequence>MKYSTDKTAIAQAMYLTLIFMLCLGLLGTDAHAAEQSHTALAINVENDAFYGKDENYTAGSSLVITRNNKGFLGGSWSIVGTDSGSYFSTYEIAQLLFTPTETHLQVPDPKDRPYAGILYLGLTSHLQTSSSLQSIKLIGGVIGPYSLGESGQKTSHELFQSSLPQGWDYQIHNEPLIDLQYEYRHKFETAHRGDGFGIQLFPIGGGMLGNYLTKGHLELQLRIGYNLPESIGDTSIRGIGTVPLPDNFWDKHFWGAYLFGGAGADFVTRDITLDGNSFESSRSVAKRNFVPSGSVGVALLIGRLKSSYTYNLIGKEFYGQKEVEQFGAVNVTYYF</sequence>
<organism evidence="2 3">
    <name type="scientific">Geoanaerobacter pelophilus</name>
    <dbReference type="NCBI Taxonomy" id="60036"/>
    <lineage>
        <taxon>Bacteria</taxon>
        <taxon>Pseudomonadati</taxon>
        <taxon>Thermodesulfobacteriota</taxon>
        <taxon>Desulfuromonadia</taxon>
        <taxon>Geobacterales</taxon>
        <taxon>Geobacteraceae</taxon>
        <taxon>Geoanaerobacter</taxon>
    </lineage>
</organism>
<dbReference type="RefSeq" id="WP_214173347.1">
    <property type="nucleotide sequence ID" value="NZ_JAHCVJ010000014.1"/>
</dbReference>
<accession>A0AAW4LDQ8</accession>
<feature type="chain" id="PRO_5043621643" evidence="1">
    <location>
        <begin position="34"/>
        <end position="336"/>
    </location>
</feature>
<dbReference type="EMBL" id="JAHCVJ010000014">
    <property type="protein sequence ID" value="MBT0666576.1"/>
    <property type="molecule type" value="Genomic_DNA"/>
</dbReference>
<dbReference type="AlphaFoldDB" id="A0AAW4LDQ8"/>
<dbReference type="Pfam" id="PF09982">
    <property type="entry name" value="LpxR"/>
    <property type="match status" value="1"/>
</dbReference>
<gene>
    <name evidence="2" type="ORF">KI809_19885</name>
</gene>
<name>A0AAW4LDQ8_9BACT</name>
<dbReference type="Gene3D" id="2.40.128.140">
    <property type="entry name" value="Outer membrane protein"/>
    <property type="match status" value="1"/>
</dbReference>
<dbReference type="InterPro" id="IPR018707">
    <property type="entry name" value="LpxR"/>
</dbReference>
<dbReference type="Proteomes" id="UP000811899">
    <property type="component" value="Unassembled WGS sequence"/>
</dbReference>
<reference evidence="2 3" key="1">
    <citation type="submission" date="2021-05" db="EMBL/GenBank/DDBJ databases">
        <title>The draft genome of Geobacter pelophilus DSM 12255.</title>
        <authorList>
            <person name="Xu Z."/>
            <person name="Masuda Y."/>
            <person name="Itoh H."/>
            <person name="Senoo K."/>
        </authorList>
    </citation>
    <scope>NUCLEOTIDE SEQUENCE [LARGE SCALE GENOMIC DNA]</scope>
    <source>
        <strain evidence="2 3">DSM 12255</strain>
    </source>
</reference>
<keyword evidence="3" id="KW-1185">Reference proteome</keyword>
<evidence type="ECO:0000256" key="1">
    <source>
        <dbReference type="SAM" id="SignalP"/>
    </source>
</evidence>
<keyword evidence="1" id="KW-0732">Signal</keyword>
<protein>
    <submittedName>
        <fullName evidence="2">DUF2219 family protein</fullName>
    </submittedName>
</protein>
<comment type="caution">
    <text evidence="2">The sequence shown here is derived from an EMBL/GenBank/DDBJ whole genome shotgun (WGS) entry which is preliminary data.</text>
</comment>